<dbReference type="EMBL" id="FNUJ01000013">
    <property type="protein sequence ID" value="SEF37319.1"/>
    <property type="molecule type" value="Genomic_DNA"/>
</dbReference>
<dbReference type="GO" id="GO:0003700">
    <property type="term" value="F:DNA-binding transcription factor activity"/>
    <property type="evidence" value="ECO:0007669"/>
    <property type="project" value="InterPro"/>
</dbReference>
<accession>A0A1H5RGE4</accession>
<evidence type="ECO:0000313" key="6">
    <source>
        <dbReference type="EMBL" id="SEF37319.1"/>
    </source>
</evidence>
<dbReference type="InterPro" id="IPR036390">
    <property type="entry name" value="WH_DNA-bd_sf"/>
</dbReference>
<dbReference type="OrthoDB" id="3808065at2"/>
<sequence>MRIELTLPDLVRVGLAAAADPMGELAASLQILQRRDGGRTAASAAFTRWRYRVWQSLPDSAGVLMWLCRPGAPLPGFLLPAAGRYELESGLAAVLKTDPLSLKTALRTAPAARDLPSWAAAFADGDTAGLPRLVQAMRDYHEVAIAPGWETVSGQVDADLGMRTQLLLHGGVDALLTGLRPLVRWDAPVLETDDRIPGTVPSEGAGLLLVPTYFSVCPGLVPAAPGGTPRLHYPCVRQAAPPAGFGRGAHRASGKALADLLGPTRAAALAVLAVGCSTSELAARLGVTPSAVSKHTTVLRRAGLITTHRERNTVLHSLTPLGSALLDT</sequence>
<evidence type="ECO:0000259" key="5">
    <source>
        <dbReference type="SMART" id="SM00419"/>
    </source>
</evidence>
<feature type="domain" description="HTH arsR-type" evidence="4">
    <location>
        <begin position="252"/>
        <end position="327"/>
    </location>
</feature>
<dbReference type="InterPro" id="IPR036388">
    <property type="entry name" value="WH-like_DNA-bd_sf"/>
</dbReference>
<keyword evidence="7" id="KW-1185">Reference proteome</keyword>
<dbReference type="SMART" id="SM00419">
    <property type="entry name" value="HTH_CRP"/>
    <property type="match status" value="1"/>
</dbReference>
<gene>
    <name evidence="6" type="ORF">SAMN05421837_113147</name>
</gene>
<evidence type="ECO:0000256" key="2">
    <source>
        <dbReference type="ARBA" id="ARBA00023125"/>
    </source>
</evidence>
<dbReference type="InterPro" id="IPR011991">
    <property type="entry name" value="ArsR-like_HTH"/>
</dbReference>
<evidence type="ECO:0000313" key="7">
    <source>
        <dbReference type="Proteomes" id="UP000198878"/>
    </source>
</evidence>
<evidence type="ECO:0000256" key="1">
    <source>
        <dbReference type="ARBA" id="ARBA00023015"/>
    </source>
</evidence>
<dbReference type="RefSeq" id="WP_086678356.1">
    <property type="nucleotide sequence ID" value="NZ_FNUJ01000013.1"/>
</dbReference>
<reference evidence="7" key="1">
    <citation type="submission" date="2016-10" db="EMBL/GenBank/DDBJ databases">
        <authorList>
            <person name="Varghese N."/>
            <person name="Submissions S."/>
        </authorList>
    </citation>
    <scope>NUCLEOTIDE SEQUENCE [LARGE SCALE GENOMIC DNA]</scope>
    <source>
        <strain evidence="7">DSM 44654</strain>
    </source>
</reference>
<dbReference type="PANTHER" id="PTHR43132">
    <property type="entry name" value="ARSENICAL RESISTANCE OPERON REPRESSOR ARSR-RELATED"/>
    <property type="match status" value="1"/>
</dbReference>
<dbReference type="Proteomes" id="UP000198878">
    <property type="component" value="Unassembled WGS sequence"/>
</dbReference>
<evidence type="ECO:0000256" key="3">
    <source>
        <dbReference type="ARBA" id="ARBA00023163"/>
    </source>
</evidence>
<dbReference type="Gene3D" id="1.10.10.10">
    <property type="entry name" value="Winged helix-like DNA-binding domain superfamily/Winged helix DNA-binding domain"/>
    <property type="match status" value="1"/>
</dbReference>
<dbReference type="AlphaFoldDB" id="A0A1H5RGE4"/>
<dbReference type="PANTHER" id="PTHR43132:SF8">
    <property type="entry name" value="HTH-TYPE TRANSCRIPTIONAL REGULATOR KMTR"/>
    <property type="match status" value="1"/>
</dbReference>
<feature type="domain" description="HTH crp-type" evidence="5">
    <location>
        <begin position="268"/>
        <end position="316"/>
    </location>
</feature>
<dbReference type="InterPro" id="IPR001845">
    <property type="entry name" value="HTH_ArsR_DNA-bd_dom"/>
</dbReference>
<dbReference type="GO" id="GO:0003677">
    <property type="term" value="F:DNA binding"/>
    <property type="evidence" value="ECO:0007669"/>
    <property type="project" value="UniProtKB-KW"/>
</dbReference>
<dbReference type="STRING" id="218821.SAMN05421837_113147"/>
<protein>
    <submittedName>
        <fullName evidence="6">Helix-turn-helix domain-containing protein</fullName>
    </submittedName>
</protein>
<dbReference type="InterPro" id="IPR012318">
    <property type="entry name" value="HTH_CRP"/>
</dbReference>
<dbReference type="InterPro" id="IPR051011">
    <property type="entry name" value="Metal_resp_trans_reg"/>
</dbReference>
<name>A0A1H5RGE4_9PSEU</name>
<evidence type="ECO:0000259" key="4">
    <source>
        <dbReference type="SMART" id="SM00418"/>
    </source>
</evidence>
<keyword evidence="1" id="KW-0805">Transcription regulation</keyword>
<organism evidence="6 7">
    <name type="scientific">Amycolatopsis pretoriensis</name>
    <dbReference type="NCBI Taxonomy" id="218821"/>
    <lineage>
        <taxon>Bacteria</taxon>
        <taxon>Bacillati</taxon>
        <taxon>Actinomycetota</taxon>
        <taxon>Actinomycetes</taxon>
        <taxon>Pseudonocardiales</taxon>
        <taxon>Pseudonocardiaceae</taxon>
        <taxon>Amycolatopsis</taxon>
    </lineage>
</organism>
<keyword evidence="2" id="KW-0238">DNA-binding</keyword>
<dbReference type="Pfam" id="PF12840">
    <property type="entry name" value="HTH_20"/>
    <property type="match status" value="1"/>
</dbReference>
<dbReference type="SMART" id="SM00418">
    <property type="entry name" value="HTH_ARSR"/>
    <property type="match status" value="1"/>
</dbReference>
<dbReference type="SUPFAM" id="SSF46785">
    <property type="entry name" value="Winged helix' DNA-binding domain"/>
    <property type="match status" value="1"/>
</dbReference>
<keyword evidence="3" id="KW-0804">Transcription</keyword>
<dbReference type="CDD" id="cd00090">
    <property type="entry name" value="HTH_ARSR"/>
    <property type="match status" value="1"/>
</dbReference>
<proteinExistence type="predicted"/>